<gene>
    <name evidence="2" type="ORF">JOC83_003119</name>
</gene>
<evidence type="ECO:0000313" key="3">
    <source>
        <dbReference type="Proteomes" id="UP000809829"/>
    </source>
</evidence>
<keyword evidence="1" id="KW-1133">Transmembrane helix</keyword>
<evidence type="ECO:0000313" key="2">
    <source>
        <dbReference type="EMBL" id="MBM7704264.1"/>
    </source>
</evidence>
<dbReference type="Proteomes" id="UP000809829">
    <property type="component" value="Unassembled WGS sequence"/>
</dbReference>
<organism evidence="2 3">
    <name type="scientific">Priestia iocasae</name>
    <dbReference type="NCBI Taxonomy" id="2291674"/>
    <lineage>
        <taxon>Bacteria</taxon>
        <taxon>Bacillati</taxon>
        <taxon>Bacillota</taxon>
        <taxon>Bacilli</taxon>
        <taxon>Bacillales</taxon>
        <taxon>Bacillaceae</taxon>
        <taxon>Priestia</taxon>
    </lineage>
</organism>
<feature type="transmembrane region" description="Helical" evidence="1">
    <location>
        <begin position="42"/>
        <end position="61"/>
    </location>
</feature>
<reference evidence="2 3" key="1">
    <citation type="submission" date="2021-01" db="EMBL/GenBank/DDBJ databases">
        <title>Genomic Encyclopedia of Type Strains, Phase IV (KMG-IV): sequencing the most valuable type-strain genomes for metagenomic binning, comparative biology and taxonomic classification.</title>
        <authorList>
            <person name="Goeker M."/>
        </authorList>
    </citation>
    <scope>NUCLEOTIDE SEQUENCE [LARGE SCALE GENOMIC DNA]</scope>
    <source>
        <strain evidence="2 3">DSM 104297</strain>
    </source>
</reference>
<keyword evidence="1" id="KW-0472">Membrane</keyword>
<accession>A0ABS2QXQ6</accession>
<name>A0ABS2QXQ6_9BACI</name>
<keyword evidence="3" id="KW-1185">Reference proteome</keyword>
<feature type="transmembrane region" description="Helical" evidence="1">
    <location>
        <begin position="73"/>
        <end position="93"/>
    </location>
</feature>
<evidence type="ECO:0000256" key="1">
    <source>
        <dbReference type="SAM" id="Phobius"/>
    </source>
</evidence>
<keyword evidence="1" id="KW-0812">Transmembrane</keyword>
<comment type="caution">
    <text evidence="2">The sequence shown here is derived from an EMBL/GenBank/DDBJ whole genome shotgun (WGS) entry which is preliminary data.</text>
</comment>
<proteinExistence type="predicted"/>
<dbReference type="RefSeq" id="WP_205188274.1">
    <property type="nucleotide sequence ID" value="NZ_JAFBFC010000006.1"/>
</dbReference>
<dbReference type="EMBL" id="JAFBFC010000006">
    <property type="protein sequence ID" value="MBM7704264.1"/>
    <property type="molecule type" value="Genomic_DNA"/>
</dbReference>
<sequence length="121" mass="14259">MAAEYKEYDYVEAGTIDVRDLEPLDLETSEIMKSEFRTGFKLTVFYYVFILTIPILNWFASDFMFSDMWGGMTYTWFFTSIIAMAMSFVIAFIHTSLYEKRLQKYQSETKLSSPPQERSVN</sequence>
<protein>
    <submittedName>
        <fullName evidence="2">Uncharacterized membrane protein (DUF485 family)</fullName>
    </submittedName>
</protein>